<keyword evidence="2" id="KW-0175">Coiled coil</keyword>
<protein>
    <recommendedName>
        <fullName evidence="5">Calponin-homology (CH) domain-containing protein</fullName>
    </recommendedName>
</protein>
<evidence type="ECO:0000256" key="1">
    <source>
        <dbReference type="ARBA" id="ARBA00022553"/>
    </source>
</evidence>
<reference evidence="6 7" key="1">
    <citation type="journal article" date="2016" name="Nat. Commun.">
        <title>Extremotolerant tardigrade genome and improved radiotolerance of human cultured cells by tardigrade-unique protein.</title>
        <authorList>
            <person name="Hashimoto T."/>
            <person name="Horikawa D.D."/>
            <person name="Saito Y."/>
            <person name="Kuwahara H."/>
            <person name="Kozuka-Hata H."/>
            <person name="Shin-I T."/>
            <person name="Minakuchi Y."/>
            <person name="Ohishi K."/>
            <person name="Motoyama A."/>
            <person name="Aizu T."/>
            <person name="Enomoto A."/>
            <person name="Kondo K."/>
            <person name="Tanaka S."/>
            <person name="Hara Y."/>
            <person name="Koshikawa S."/>
            <person name="Sagara H."/>
            <person name="Miura T."/>
            <person name="Yokobori S."/>
            <person name="Miyagawa K."/>
            <person name="Suzuki Y."/>
            <person name="Kubo T."/>
            <person name="Oyama M."/>
            <person name="Kohara Y."/>
            <person name="Fujiyama A."/>
            <person name="Arakawa K."/>
            <person name="Katayama T."/>
            <person name="Toyoda A."/>
            <person name="Kunieda T."/>
        </authorList>
    </citation>
    <scope>NUCLEOTIDE SEQUENCE [LARGE SCALE GENOMIC DNA]</scope>
    <source>
        <strain evidence="6 7">YOKOZUNA-1</strain>
    </source>
</reference>
<keyword evidence="7" id="KW-1185">Reference proteome</keyword>
<dbReference type="AlphaFoldDB" id="A0A1D1VGL9"/>
<dbReference type="Pfam" id="PF12510">
    <property type="entry name" value="Smoothelin"/>
    <property type="match status" value="1"/>
</dbReference>
<dbReference type="Proteomes" id="UP000186922">
    <property type="component" value="Unassembled WGS sequence"/>
</dbReference>
<dbReference type="PANTHER" id="PTHR23167:SF88">
    <property type="entry name" value="CALPONIN-HOMOLOGY (CH) DOMAIN-CONTAINING PROTEIN"/>
    <property type="match status" value="1"/>
</dbReference>
<evidence type="ECO:0000256" key="2">
    <source>
        <dbReference type="ARBA" id="ARBA00023054"/>
    </source>
</evidence>
<keyword evidence="1" id="KW-0597">Phosphoprotein</keyword>
<comment type="similarity">
    <text evidence="3">Belongs to the smoothelin family.</text>
</comment>
<feature type="region of interest" description="Disordered" evidence="4">
    <location>
        <begin position="101"/>
        <end position="121"/>
    </location>
</feature>
<dbReference type="InterPro" id="IPR050540">
    <property type="entry name" value="F-actin_Monoox_Mical"/>
</dbReference>
<dbReference type="OrthoDB" id="10017054at2759"/>
<organism evidence="6 7">
    <name type="scientific">Ramazzottius varieornatus</name>
    <name type="common">Water bear</name>
    <name type="synonym">Tardigrade</name>
    <dbReference type="NCBI Taxonomy" id="947166"/>
    <lineage>
        <taxon>Eukaryota</taxon>
        <taxon>Metazoa</taxon>
        <taxon>Ecdysozoa</taxon>
        <taxon>Tardigrada</taxon>
        <taxon>Eutardigrada</taxon>
        <taxon>Parachela</taxon>
        <taxon>Hypsibioidea</taxon>
        <taxon>Ramazzottiidae</taxon>
        <taxon>Ramazzottius</taxon>
    </lineage>
</organism>
<name>A0A1D1VGL9_RAMVA</name>
<evidence type="ECO:0000313" key="6">
    <source>
        <dbReference type="EMBL" id="GAU98917.1"/>
    </source>
</evidence>
<feature type="domain" description="Calponin-homology (CH)" evidence="5">
    <location>
        <begin position="163"/>
        <end position="270"/>
    </location>
</feature>
<dbReference type="InterPro" id="IPR001715">
    <property type="entry name" value="CH_dom"/>
</dbReference>
<evidence type="ECO:0000256" key="4">
    <source>
        <dbReference type="SAM" id="MobiDB-lite"/>
    </source>
</evidence>
<proteinExistence type="inferred from homology"/>
<dbReference type="Pfam" id="PF00307">
    <property type="entry name" value="CH"/>
    <property type="match status" value="1"/>
</dbReference>
<dbReference type="STRING" id="947166.A0A1D1VGL9"/>
<comment type="caution">
    <text evidence="6">The sequence shown here is derived from an EMBL/GenBank/DDBJ whole genome shotgun (WGS) entry which is preliminary data.</text>
</comment>
<evidence type="ECO:0000259" key="5">
    <source>
        <dbReference type="PROSITE" id="PS50021"/>
    </source>
</evidence>
<dbReference type="InterPro" id="IPR036872">
    <property type="entry name" value="CH_dom_sf"/>
</dbReference>
<dbReference type="Gene3D" id="1.10.418.10">
    <property type="entry name" value="Calponin-like domain"/>
    <property type="match status" value="1"/>
</dbReference>
<dbReference type="PROSITE" id="PS50021">
    <property type="entry name" value="CH"/>
    <property type="match status" value="1"/>
</dbReference>
<dbReference type="PANTHER" id="PTHR23167">
    <property type="entry name" value="CALPONIN HOMOLOGY DOMAIN-CONTAINING PROTEIN DDB_G0272472-RELATED"/>
    <property type="match status" value="1"/>
</dbReference>
<sequence>MGLPDLAAITEEAELQLMLDNATDFDERKAIRARIREIKEDNRHKMDARLKKTETAREEMLAFRHKQADDAKQRYLHMYEDAAKHGNVGAGAKWDTEQYKKADSKIPTPRPAVGVTIPGGTKAPPSARTAMNAFKQADAANNPQNQGKTLGAGKAPALSRSPTAIKDMLLNWAAKMTEGYPNVSVTNFSGSWANGLAFCALVHRFFPDAFDFNSLDPNNRRANLTLAFKKAEELADIAPLLEVDDMLMMKDKPDWKCVFCYVQGLYRGLHQLTPPAQ</sequence>
<dbReference type="FunFam" id="1.10.418.10:FF:000009">
    <property type="entry name" value="smoothelin isoform X2"/>
    <property type="match status" value="1"/>
</dbReference>
<evidence type="ECO:0000313" key="7">
    <source>
        <dbReference type="Proteomes" id="UP000186922"/>
    </source>
</evidence>
<dbReference type="SMART" id="SM00033">
    <property type="entry name" value="CH"/>
    <property type="match status" value="1"/>
</dbReference>
<evidence type="ECO:0000256" key="3">
    <source>
        <dbReference type="ARBA" id="ARBA00061655"/>
    </source>
</evidence>
<gene>
    <name evidence="6" type="primary">RvY_09992-1</name>
    <name evidence="6" type="synonym">RvY_09992.1</name>
    <name evidence="6" type="ORF">RvY_09992</name>
</gene>
<dbReference type="SUPFAM" id="SSF47576">
    <property type="entry name" value="Calponin-homology domain, CH-domain"/>
    <property type="match status" value="1"/>
</dbReference>
<accession>A0A1D1VGL9</accession>
<dbReference type="EMBL" id="BDGG01000005">
    <property type="protein sequence ID" value="GAU98917.1"/>
    <property type="molecule type" value="Genomic_DNA"/>
</dbReference>
<dbReference type="InterPro" id="IPR022189">
    <property type="entry name" value="SMTN"/>
</dbReference>
<dbReference type="CDD" id="cd21200">
    <property type="entry name" value="CH_SMTN-like"/>
    <property type="match status" value="1"/>
</dbReference>